<evidence type="ECO:0000256" key="4">
    <source>
        <dbReference type="SAM" id="SignalP"/>
    </source>
</evidence>
<evidence type="ECO:0000256" key="2">
    <source>
        <dbReference type="ARBA" id="ARBA00022803"/>
    </source>
</evidence>
<dbReference type="PANTHER" id="PTHR44227">
    <property type="match status" value="1"/>
</dbReference>
<dbReference type="InterPro" id="IPR052346">
    <property type="entry name" value="O-mannosyl-transferase_TMTC"/>
</dbReference>
<reference evidence="5 6" key="1">
    <citation type="submission" date="2013-09" db="EMBL/GenBank/DDBJ databases">
        <title>Genome sequencing of Arenimonas metalli.</title>
        <authorList>
            <person name="Chen F."/>
            <person name="Wang G."/>
        </authorList>
    </citation>
    <scope>NUCLEOTIDE SEQUENCE [LARGE SCALE GENOMIC DNA]</scope>
    <source>
        <strain evidence="5 6">CF5-1</strain>
    </source>
</reference>
<feature type="signal peptide" evidence="4">
    <location>
        <begin position="1"/>
        <end position="21"/>
    </location>
</feature>
<keyword evidence="6" id="KW-1185">Reference proteome</keyword>
<accession>A0A091B6B5</accession>
<protein>
    <recommendedName>
        <fullName evidence="7">Tetratricopeptide repeat protein</fullName>
    </recommendedName>
</protein>
<dbReference type="PANTHER" id="PTHR44227:SF3">
    <property type="entry name" value="PROTEIN O-MANNOSYL-TRANSFERASE TMTC4"/>
    <property type="match status" value="1"/>
</dbReference>
<dbReference type="EMBL" id="AVCK01000011">
    <property type="protein sequence ID" value="KFN47286.1"/>
    <property type="molecule type" value="Genomic_DNA"/>
</dbReference>
<dbReference type="OrthoDB" id="192575at2"/>
<proteinExistence type="predicted"/>
<dbReference type="eggNOG" id="COG0457">
    <property type="taxonomic scope" value="Bacteria"/>
</dbReference>
<dbReference type="Gene3D" id="1.25.40.10">
    <property type="entry name" value="Tetratricopeptide repeat domain"/>
    <property type="match status" value="2"/>
</dbReference>
<feature type="repeat" description="TPR" evidence="3">
    <location>
        <begin position="276"/>
        <end position="309"/>
    </location>
</feature>
<feature type="chain" id="PRO_5001869336" description="Tetratricopeptide repeat protein" evidence="4">
    <location>
        <begin position="22"/>
        <end position="319"/>
    </location>
</feature>
<dbReference type="PROSITE" id="PS50005">
    <property type="entry name" value="TPR"/>
    <property type="match status" value="1"/>
</dbReference>
<organism evidence="5 6">
    <name type="scientific">Arenimonas metalli CF5-1</name>
    <dbReference type="NCBI Taxonomy" id="1384056"/>
    <lineage>
        <taxon>Bacteria</taxon>
        <taxon>Pseudomonadati</taxon>
        <taxon>Pseudomonadota</taxon>
        <taxon>Gammaproteobacteria</taxon>
        <taxon>Lysobacterales</taxon>
        <taxon>Lysobacteraceae</taxon>
        <taxon>Arenimonas</taxon>
    </lineage>
</organism>
<evidence type="ECO:0000256" key="3">
    <source>
        <dbReference type="PROSITE-ProRule" id="PRU00339"/>
    </source>
</evidence>
<evidence type="ECO:0000313" key="6">
    <source>
        <dbReference type="Proteomes" id="UP000029393"/>
    </source>
</evidence>
<dbReference type="InterPro" id="IPR019734">
    <property type="entry name" value="TPR_rpt"/>
</dbReference>
<evidence type="ECO:0000313" key="5">
    <source>
        <dbReference type="EMBL" id="KFN47286.1"/>
    </source>
</evidence>
<sequence>MRAPILALTLLLLSLPFAAAAATVAEATAWLVAKDARAAPAITALLKAQPRSADVHVLHARLLLQQREPEDAIEAAERAVGLAPTDAQAHYWLGNALGQRIGQVNMLRQASMAPKLREAFERALELDPAIHEARLNLIEFYLQAPSIAGGSVDKARAHAAELVRRDPPRGHFATGRLAQHAEDLPAAAKAYGAAYRARPDSTNFRMAAGTAWQATKQWDEAFALYQAWTKEDPTAAGAQYQLGRTAALSGRFLAEGEAALRRYLALPLVPGQPPLHHAWYRLGQVQAHAGKKDAARVSFQNALKGEPGNDDFQAALSAL</sequence>
<dbReference type="SMART" id="SM00028">
    <property type="entry name" value="TPR"/>
    <property type="match status" value="3"/>
</dbReference>
<dbReference type="SUPFAM" id="SSF48452">
    <property type="entry name" value="TPR-like"/>
    <property type="match status" value="2"/>
</dbReference>
<comment type="caution">
    <text evidence="5">The sequence shown here is derived from an EMBL/GenBank/DDBJ whole genome shotgun (WGS) entry which is preliminary data.</text>
</comment>
<evidence type="ECO:0008006" key="7">
    <source>
        <dbReference type="Google" id="ProtNLM"/>
    </source>
</evidence>
<dbReference type="Pfam" id="PF13432">
    <property type="entry name" value="TPR_16"/>
    <property type="match status" value="4"/>
</dbReference>
<evidence type="ECO:0000256" key="1">
    <source>
        <dbReference type="ARBA" id="ARBA00022737"/>
    </source>
</evidence>
<name>A0A091B6B5_9GAMM</name>
<keyword evidence="1" id="KW-0677">Repeat</keyword>
<dbReference type="Proteomes" id="UP000029393">
    <property type="component" value="Unassembled WGS sequence"/>
</dbReference>
<dbReference type="STRING" id="1384056.N787_09185"/>
<keyword evidence="2 3" id="KW-0802">TPR repeat</keyword>
<dbReference type="RefSeq" id="WP_052575093.1">
    <property type="nucleotide sequence ID" value="NZ_AVCK01000011.1"/>
</dbReference>
<dbReference type="AlphaFoldDB" id="A0A091B6B5"/>
<dbReference type="PATRIC" id="fig|1384056.3.peg.693"/>
<gene>
    <name evidence="5" type="ORF">N787_09185</name>
</gene>
<keyword evidence="4" id="KW-0732">Signal</keyword>
<dbReference type="InterPro" id="IPR011990">
    <property type="entry name" value="TPR-like_helical_dom_sf"/>
</dbReference>